<dbReference type="AlphaFoldDB" id="A0A1V4KFU2"/>
<sequence length="107" mass="11258">MGPQVLLNKDHNQILWHCGSCTVEDQIAETHMEATPMGPAGAPPAVSQEASLHITSGMLAVLTLTTTKLALSSSTQISEGLFLEAAFPAEESPCGRKNKLPHLSAGH</sequence>
<keyword evidence="2" id="KW-1185">Reference proteome</keyword>
<dbReference type="EMBL" id="LSYS01003169">
    <property type="protein sequence ID" value="OPJ83346.1"/>
    <property type="molecule type" value="Genomic_DNA"/>
</dbReference>
<name>A0A1V4KFU2_PATFA</name>
<reference evidence="1 2" key="1">
    <citation type="submission" date="2016-02" db="EMBL/GenBank/DDBJ databases">
        <title>Band-tailed pigeon sequencing and assembly.</title>
        <authorList>
            <person name="Soares A.E."/>
            <person name="Novak B.J."/>
            <person name="Rice E.S."/>
            <person name="O'Connell B."/>
            <person name="Chang D."/>
            <person name="Weber S."/>
            <person name="Shapiro B."/>
        </authorList>
    </citation>
    <scope>NUCLEOTIDE SEQUENCE [LARGE SCALE GENOMIC DNA]</scope>
    <source>
        <strain evidence="1">BTP2013</strain>
        <tissue evidence="1">Blood</tissue>
    </source>
</reference>
<evidence type="ECO:0000313" key="2">
    <source>
        <dbReference type="Proteomes" id="UP000190648"/>
    </source>
</evidence>
<protein>
    <submittedName>
        <fullName evidence="1">Uncharacterized protein</fullName>
    </submittedName>
</protein>
<evidence type="ECO:0000313" key="1">
    <source>
        <dbReference type="EMBL" id="OPJ83346.1"/>
    </source>
</evidence>
<organism evidence="1 2">
    <name type="scientific">Patagioenas fasciata monilis</name>
    <dbReference type="NCBI Taxonomy" id="372326"/>
    <lineage>
        <taxon>Eukaryota</taxon>
        <taxon>Metazoa</taxon>
        <taxon>Chordata</taxon>
        <taxon>Craniata</taxon>
        <taxon>Vertebrata</taxon>
        <taxon>Euteleostomi</taxon>
        <taxon>Archelosauria</taxon>
        <taxon>Archosauria</taxon>
        <taxon>Dinosauria</taxon>
        <taxon>Saurischia</taxon>
        <taxon>Theropoda</taxon>
        <taxon>Coelurosauria</taxon>
        <taxon>Aves</taxon>
        <taxon>Neognathae</taxon>
        <taxon>Neoaves</taxon>
        <taxon>Columbimorphae</taxon>
        <taxon>Columbiformes</taxon>
        <taxon>Columbidae</taxon>
        <taxon>Patagioenas</taxon>
    </lineage>
</organism>
<proteinExistence type="predicted"/>
<comment type="caution">
    <text evidence="1">The sequence shown here is derived from an EMBL/GenBank/DDBJ whole genome shotgun (WGS) entry which is preliminary data.</text>
</comment>
<dbReference type="Proteomes" id="UP000190648">
    <property type="component" value="Unassembled WGS sequence"/>
</dbReference>
<gene>
    <name evidence="1" type="ORF">AV530_006258</name>
</gene>
<accession>A0A1V4KFU2</accession>